<feature type="domain" description="Transposase IS200-like" evidence="1">
    <location>
        <begin position="9"/>
        <end position="137"/>
    </location>
</feature>
<proteinExistence type="predicted"/>
<protein>
    <recommendedName>
        <fullName evidence="1">Transposase IS200-like domain-containing protein</fullName>
    </recommendedName>
</protein>
<evidence type="ECO:0000259" key="1">
    <source>
        <dbReference type="SMART" id="SM01321"/>
    </source>
</evidence>
<keyword evidence="3" id="KW-1185">Reference proteome</keyword>
<evidence type="ECO:0000313" key="2">
    <source>
        <dbReference type="EMBL" id="ADI28419.1"/>
    </source>
</evidence>
<dbReference type="InterPro" id="IPR036515">
    <property type="entry name" value="Transposase_17_sf"/>
</dbReference>
<dbReference type="SUPFAM" id="SSF143422">
    <property type="entry name" value="Transposase IS200-like"/>
    <property type="match status" value="1"/>
</dbReference>
<accession>D7DK34</accession>
<dbReference type="PANTHER" id="PTHR36966">
    <property type="entry name" value="REP-ASSOCIATED TYROSINE TRANSPOSASE"/>
    <property type="match status" value="1"/>
</dbReference>
<evidence type="ECO:0000313" key="3">
    <source>
        <dbReference type="Proteomes" id="UP000000383"/>
    </source>
</evidence>
<dbReference type="GO" id="GO:0043565">
    <property type="term" value="F:sequence-specific DNA binding"/>
    <property type="evidence" value="ECO:0007669"/>
    <property type="project" value="TreeGrafter"/>
</dbReference>
<dbReference type="GO" id="GO:0006313">
    <property type="term" value="P:DNA transposition"/>
    <property type="evidence" value="ECO:0007669"/>
    <property type="project" value="InterPro"/>
</dbReference>
<dbReference type="Proteomes" id="UP000000383">
    <property type="component" value="Chromosome"/>
</dbReference>
<reference evidence="3" key="1">
    <citation type="submission" date="2010-05" db="EMBL/GenBank/DDBJ databases">
        <title>Complete sequence of Methylotenera sp. 301.</title>
        <authorList>
            <person name="Lucas S."/>
            <person name="Copeland A."/>
            <person name="Lapidus A."/>
            <person name="Cheng J.-F."/>
            <person name="Bruce D."/>
            <person name="Goodwin L."/>
            <person name="Pitluck S."/>
            <person name="Clum A."/>
            <person name="Land M."/>
            <person name="Hauser L."/>
            <person name="Kyrpides N."/>
            <person name="Ivanova N."/>
            <person name="Chistoservova L."/>
            <person name="Kalyuzhnaya M."/>
            <person name="Woyke T."/>
        </authorList>
    </citation>
    <scope>NUCLEOTIDE SEQUENCE [LARGE SCALE GENOMIC DNA]</scope>
    <source>
        <strain evidence="3">301</strain>
    </source>
</reference>
<dbReference type="PANTHER" id="PTHR36966:SF1">
    <property type="entry name" value="REP-ASSOCIATED TYROSINE TRANSPOSASE"/>
    <property type="match status" value="1"/>
</dbReference>
<gene>
    <name evidence="2" type="ordered locus">M301_0031</name>
</gene>
<dbReference type="EMBL" id="CP002056">
    <property type="protein sequence ID" value="ADI28419.1"/>
    <property type="molecule type" value="Genomic_DNA"/>
</dbReference>
<sequence>MSHYRRANAINATYFFTVVTYHRQTFLCDEPVRKALRNAIEKVRAQYPFDIDTWVLLPDHIHTIWTLPKNDANFSLRWQLIKRYVTQECGVLLNRPEWRTASKIKHKESTLWQRRFWEHQIRDEHDYQTHMDYCHYNPVKHGLVTRVQDWEYSSFHQHVKLGTYPTDWAGEGVVGAGEFGEASGI</sequence>
<dbReference type="STRING" id="666681.M301_0031"/>
<organism evidence="2 3">
    <name type="scientific">Methylotenera versatilis (strain 301)</name>
    <dbReference type="NCBI Taxonomy" id="666681"/>
    <lineage>
        <taxon>Bacteria</taxon>
        <taxon>Pseudomonadati</taxon>
        <taxon>Pseudomonadota</taxon>
        <taxon>Betaproteobacteria</taxon>
        <taxon>Nitrosomonadales</taxon>
        <taxon>Methylophilaceae</taxon>
        <taxon>Methylotenera</taxon>
    </lineage>
</organism>
<dbReference type="Pfam" id="PF01797">
    <property type="entry name" value="Y1_Tnp"/>
    <property type="match status" value="1"/>
</dbReference>
<dbReference type="OrthoDB" id="9794403at2"/>
<dbReference type="GO" id="GO:0004803">
    <property type="term" value="F:transposase activity"/>
    <property type="evidence" value="ECO:0007669"/>
    <property type="project" value="InterPro"/>
</dbReference>
<dbReference type="NCBIfam" id="NF047646">
    <property type="entry name" value="REP_Tyr_transpos"/>
    <property type="match status" value="1"/>
</dbReference>
<dbReference type="Gene3D" id="3.30.70.1290">
    <property type="entry name" value="Transposase IS200-like"/>
    <property type="match status" value="1"/>
</dbReference>
<dbReference type="RefSeq" id="WP_013146737.1">
    <property type="nucleotide sequence ID" value="NC_014207.1"/>
</dbReference>
<dbReference type="SMART" id="SM01321">
    <property type="entry name" value="Y1_Tnp"/>
    <property type="match status" value="1"/>
</dbReference>
<dbReference type="eggNOG" id="COG1943">
    <property type="taxonomic scope" value="Bacteria"/>
</dbReference>
<dbReference type="HOGENOM" id="CLU_068226_6_0_4"/>
<name>D7DK34_METV0</name>
<dbReference type="AlphaFoldDB" id="D7DK34"/>
<reference evidence="2 3" key="2">
    <citation type="journal article" date="2011" name="J. Bacteriol.">
        <title>Genomes of three methylotrophs from a single niche uncover genetic and metabolic divergence of Methylophilaceae.</title>
        <authorList>
            <person name="Lapidus A."/>
            <person name="Clum A."/>
            <person name="Labutti K."/>
            <person name="Kaluzhnaya M.G."/>
            <person name="Lim S."/>
            <person name="Beck D.A."/>
            <person name="Glavina Del Rio T."/>
            <person name="Nolan M."/>
            <person name="Mavromatis K."/>
            <person name="Huntemann M."/>
            <person name="Lucas S."/>
            <person name="Lidstrom M.E."/>
            <person name="Ivanova N."/>
            <person name="Chistoserdova L."/>
        </authorList>
    </citation>
    <scope>NUCLEOTIDE SEQUENCE [LARGE SCALE GENOMIC DNA]</scope>
    <source>
        <strain evidence="2 3">301</strain>
    </source>
</reference>
<dbReference type="InterPro" id="IPR052715">
    <property type="entry name" value="RAYT_transposase"/>
</dbReference>
<dbReference type="InterPro" id="IPR002686">
    <property type="entry name" value="Transposase_17"/>
</dbReference>
<dbReference type="KEGG" id="meh:M301_0031"/>